<proteinExistence type="inferred from homology"/>
<evidence type="ECO:0000256" key="7">
    <source>
        <dbReference type="ARBA" id="ARBA00023146"/>
    </source>
</evidence>
<dbReference type="EMBL" id="PGGK01000002">
    <property type="protein sequence ID" value="TGC11103.1"/>
    <property type="molecule type" value="Genomic_DNA"/>
</dbReference>
<evidence type="ECO:0000256" key="3">
    <source>
        <dbReference type="ARBA" id="ARBA00022598"/>
    </source>
</evidence>
<dbReference type="PANTHER" id="PTHR10055:SF5">
    <property type="entry name" value="TRYPTOPHAN--TRNA LIGASE"/>
    <property type="match status" value="1"/>
</dbReference>
<keyword evidence="3 8" id="KW-0436">Ligase</keyword>
<comment type="function">
    <text evidence="8">Catalyzes the attachment of tryptophan to tRNA(Trp).</text>
</comment>
<evidence type="ECO:0000256" key="9">
    <source>
        <dbReference type="RuleBase" id="RU363036"/>
    </source>
</evidence>
<evidence type="ECO:0000256" key="8">
    <source>
        <dbReference type="HAMAP-Rule" id="MF_00140"/>
    </source>
</evidence>
<dbReference type="GO" id="GO:0004830">
    <property type="term" value="F:tryptophan-tRNA ligase activity"/>
    <property type="evidence" value="ECO:0007669"/>
    <property type="project" value="UniProtKB-UniRule"/>
</dbReference>
<dbReference type="Pfam" id="PF00579">
    <property type="entry name" value="tRNA-synt_1b"/>
    <property type="match status" value="2"/>
</dbReference>
<evidence type="ECO:0000256" key="4">
    <source>
        <dbReference type="ARBA" id="ARBA00022741"/>
    </source>
</evidence>
<protein>
    <recommendedName>
        <fullName evidence="8">Tryptophan--tRNA ligase</fullName>
        <ecNumber evidence="8">6.1.1.2</ecNumber>
    </recommendedName>
    <alternativeName>
        <fullName evidence="8">Tryptophanyl-tRNA synthetase</fullName>
        <shortName evidence="8">TrpRS</shortName>
    </alternativeName>
</protein>
<keyword evidence="2 8" id="KW-0963">Cytoplasm</keyword>
<dbReference type="RefSeq" id="WP_135388789.1">
    <property type="nucleotide sequence ID" value="NZ_PGGK01000002.1"/>
</dbReference>
<keyword evidence="5 8" id="KW-0067">ATP-binding</keyword>
<dbReference type="AlphaFoldDB" id="A0A4E0PZN6"/>
<name>A0A4E0PZN6_9EURY</name>
<dbReference type="InterPro" id="IPR014729">
    <property type="entry name" value="Rossmann-like_a/b/a_fold"/>
</dbReference>
<organism evidence="10 11">
    <name type="scientific">Methanolobus halotolerans</name>
    <dbReference type="NCBI Taxonomy" id="2052935"/>
    <lineage>
        <taxon>Archaea</taxon>
        <taxon>Methanobacteriati</taxon>
        <taxon>Methanobacteriota</taxon>
        <taxon>Stenosarchaea group</taxon>
        <taxon>Methanomicrobia</taxon>
        <taxon>Methanosarcinales</taxon>
        <taxon>Methanosarcinaceae</taxon>
        <taxon>Methanolobus</taxon>
    </lineage>
</organism>
<evidence type="ECO:0000256" key="6">
    <source>
        <dbReference type="ARBA" id="ARBA00022917"/>
    </source>
</evidence>
<dbReference type="Gene3D" id="1.10.240.10">
    <property type="entry name" value="Tyrosyl-Transfer RNA Synthetase"/>
    <property type="match status" value="1"/>
</dbReference>
<dbReference type="Gene3D" id="3.40.50.620">
    <property type="entry name" value="HUPs"/>
    <property type="match status" value="1"/>
</dbReference>
<accession>A0A4E0PZN6</accession>
<comment type="caution">
    <text evidence="8">Lacks conserved residue(s) required for the propagation of feature annotation.</text>
</comment>
<evidence type="ECO:0000256" key="5">
    <source>
        <dbReference type="ARBA" id="ARBA00022840"/>
    </source>
</evidence>
<dbReference type="HAMAP" id="MF_00140_A">
    <property type="entry name" value="Trp_tRNA_synth_A"/>
    <property type="match status" value="1"/>
</dbReference>
<evidence type="ECO:0000313" key="11">
    <source>
        <dbReference type="Proteomes" id="UP000297295"/>
    </source>
</evidence>
<evidence type="ECO:0000313" key="10">
    <source>
        <dbReference type="EMBL" id="TGC11103.1"/>
    </source>
</evidence>
<dbReference type="EC" id="6.1.1.2" evidence="8"/>
<dbReference type="FunFam" id="3.40.50.620:FF:000207">
    <property type="entry name" value="Tryptophan--tRNA ligase"/>
    <property type="match status" value="1"/>
</dbReference>
<dbReference type="GO" id="GO:0005524">
    <property type="term" value="F:ATP binding"/>
    <property type="evidence" value="ECO:0007669"/>
    <property type="project" value="UniProtKB-UniRule"/>
</dbReference>
<comment type="catalytic activity">
    <reaction evidence="8">
        <text>tRNA(Trp) + L-tryptophan + ATP = L-tryptophyl-tRNA(Trp) + AMP + diphosphate + H(+)</text>
        <dbReference type="Rhea" id="RHEA:24080"/>
        <dbReference type="Rhea" id="RHEA-COMP:9671"/>
        <dbReference type="Rhea" id="RHEA-COMP:9705"/>
        <dbReference type="ChEBI" id="CHEBI:15378"/>
        <dbReference type="ChEBI" id="CHEBI:30616"/>
        <dbReference type="ChEBI" id="CHEBI:33019"/>
        <dbReference type="ChEBI" id="CHEBI:57912"/>
        <dbReference type="ChEBI" id="CHEBI:78442"/>
        <dbReference type="ChEBI" id="CHEBI:78535"/>
        <dbReference type="ChEBI" id="CHEBI:456215"/>
        <dbReference type="EC" id="6.1.1.2"/>
    </reaction>
</comment>
<gene>
    <name evidence="8" type="primary">trpS</name>
    <name evidence="10" type="ORF">CUN85_02870</name>
</gene>
<dbReference type="GO" id="GO:0005737">
    <property type="term" value="C:cytoplasm"/>
    <property type="evidence" value="ECO:0007669"/>
    <property type="project" value="UniProtKB-SubCell"/>
</dbReference>
<dbReference type="NCBIfam" id="NF008926">
    <property type="entry name" value="PRK12285.1-3"/>
    <property type="match status" value="1"/>
</dbReference>
<dbReference type="InterPro" id="IPR020653">
    <property type="entry name" value="Tryptophan-tRNA-ligase_arc"/>
</dbReference>
<dbReference type="SUPFAM" id="SSF52374">
    <property type="entry name" value="Nucleotidylyl transferase"/>
    <property type="match status" value="1"/>
</dbReference>
<evidence type="ECO:0000256" key="2">
    <source>
        <dbReference type="ARBA" id="ARBA00022490"/>
    </source>
</evidence>
<dbReference type="OrthoDB" id="371821at2157"/>
<comment type="caution">
    <text evidence="10">The sequence shown here is derived from an EMBL/GenBank/DDBJ whole genome shotgun (WGS) entry which is preliminary data.</text>
</comment>
<evidence type="ECO:0000256" key="1">
    <source>
        <dbReference type="ARBA" id="ARBA00005594"/>
    </source>
</evidence>
<dbReference type="InterPro" id="IPR002306">
    <property type="entry name" value="Trp-tRNA-ligase"/>
</dbReference>
<keyword evidence="11" id="KW-1185">Reference proteome</keyword>
<dbReference type="PRINTS" id="PR01039">
    <property type="entry name" value="TRNASYNTHTRP"/>
</dbReference>
<keyword evidence="6 8" id="KW-0648">Protein biosynthesis</keyword>
<keyword evidence="4 8" id="KW-0547">Nucleotide-binding</keyword>
<comment type="similarity">
    <text evidence="1 8 9">Belongs to the class-I aminoacyl-tRNA synthetase family.</text>
</comment>
<dbReference type="InterPro" id="IPR002305">
    <property type="entry name" value="aa-tRNA-synth_Ic"/>
</dbReference>
<dbReference type="Proteomes" id="UP000297295">
    <property type="component" value="Unassembled WGS sequence"/>
</dbReference>
<feature type="short sequence motif" description="'KMSKS' region" evidence="8">
    <location>
        <begin position="320"/>
        <end position="324"/>
    </location>
</feature>
<dbReference type="PANTHER" id="PTHR10055">
    <property type="entry name" value="TRYPTOPHANYL-TRNA SYNTHETASE"/>
    <property type="match status" value="1"/>
</dbReference>
<sequence>MNMKIDPWSALNIDDYSKLFEEFGILPFDQLLPEITGPHRYMRRKIIFGHRGYDLITDAMNNGKPFSVMSGFMPSGKIHLGHKMVMEEIIWHQQQGGDAFVGIADREAHSVRGMSWEKCRDIGINEYLISLIALGFEPHGHIYFQSDSEQVKDLAFELGSKANFSELSAIYGFTGETSVSHMLSAVTQSADILHPQLEAYGGPKPVVIPVGADQDPHIRLTRGLGHKMNMFKIEGRENKDGRHYFSIRSKAAPEGALKKLAERISGRTKLFEGHVDVFDLDDFGKLQKIVREVELEFGGYAFVPPSSTYHRFMSGLQGGKMSSSVPESYISLTEDPKGAANKVRKAKTGGRITLEEQKKLGGEPDKCSVYELLLFNLVEDDGELAQIYNECVSGQKVCGNCKALAAERMEKFLKEHQELREVAKDRLDEYGL</sequence>
<reference evidence="10 11" key="1">
    <citation type="submission" date="2017-11" db="EMBL/GenBank/DDBJ databases">
        <title>Isolation and Characterization of Methanogenic Archaea from Saline Meromictic Lake at Siberia.</title>
        <authorList>
            <person name="Shen Y."/>
            <person name="Huang H.-H."/>
            <person name="Lai M.-C."/>
            <person name="Chen S.-C."/>
        </authorList>
    </citation>
    <scope>NUCLEOTIDE SEQUENCE [LARGE SCALE GENOMIC DNA]</scope>
    <source>
        <strain evidence="10 11">SY-01</strain>
    </source>
</reference>
<dbReference type="GO" id="GO:0006436">
    <property type="term" value="P:tryptophanyl-tRNA aminoacylation"/>
    <property type="evidence" value="ECO:0007669"/>
    <property type="project" value="UniProtKB-UniRule"/>
</dbReference>
<comment type="subcellular location">
    <subcellularLocation>
        <location evidence="8">Cytoplasm</location>
    </subcellularLocation>
</comment>
<keyword evidence="7 8" id="KW-0030">Aminoacyl-tRNA synthetase</keyword>